<evidence type="ECO:0000256" key="1">
    <source>
        <dbReference type="ARBA" id="ARBA00007469"/>
    </source>
</evidence>
<reference evidence="3 4" key="1">
    <citation type="submission" date="2023-04" db="EMBL/GenBank/DDBJ databases">
        <title>Marinoamorphus aggregata gen. nov., sp. Nov., isolate from tissue of brittle star Ophioplocus japonicus.</title>
        <authorList>
            <person name="Kawano K."/>
            <person name="Sawayama S."/>
            <person name="Nakagawa S."/>
        </authorList>
    </citation>
    <scope>NUCLEOTIDE SEQUENCE [LARGE SCALE GENOMIC DNA]</scope>
    <source>
        <strain evidence="3 4">NKW23</strain>
    </source>
</reference>
<organism evidence="3 4">
    <name type="scientific">Paralimibaculum aggregatum</name>
    <dbReference type="NCBI Taxonomy" id="3036245"/>
    <lineage>
        <taxon>Bacteria</taxon>
        <taxon>Pseudomonadati</taxon>
        <taxon>Pseudomonadota</taxon>
        <taxon>Alphaproteobacteria</taxon>
        <taxon>Rhodobacterales</taxon>
        <taxon>Paracoccaceae</taxon>
        <taxon>Paralimibaculum</taxon>
    </lineage>
</organism>
<dbReference type="Gene3D" id="3.90.730.10">
    <property type="entry name" value="Ribonuclease T2-like"/>
    <property type="match status" value="1"/>
</dbReference>
<dbReference type="InterPro" id="IPR001568">
    <property type="entry name" value="RNase_T2-like"/>
</dbReference>
<dbReference type="PROSITE" id="PS00530">
    <property type="entry name" value="RNASE_T2_1"/>
    <property type="match status" value="1"/>
</dbReference>
<sequence length="228" mass="25792">MQIKQYSAGAGWRRLGGVLALGIGLAIGFGAGLPGQRARAEGFDYYVLALSWNASWCRAEGDRRNAPQCDPRHDHGFLLHGLWPQGEDDWPEFCRSRGRDPSKRETRAMADIFGSGGLAWYQWKKHGRCSGMSSRDYFRLAREAYARVRRPEILRRIDTDMRLDPDVVEAAFLEENPGLDPDAIFVTCGDGLIREVRICLTRSLEPRACSHSARRDCRRSQALLPPMR</sequence>
<keyword evidence="4" id="KW-1185">Reference proteome</keyword>
<dbReference type="PROSITE" id="PS00531">
    <property type="entry name" value="RNASE_T2_2"/>
    <property type="match status" value="1"/>
</dbReference>
<comment type="caution">
    <text evidence="3">The sequence shown here is derived from an EMBL/GenBank/DDBJ whole genome shotgun (WGS) entry which is preliminary data.</text>
</comment>
<gene>
    <name evidence="3" type="ORF">LNKW23_42050</name>
</gene>
<dbReference type="CDD" id="cd01062">
    <property type="entry name" value="RNase_T2_prok"/>
    <property type="match status" value="1"/>
</dbReference>
<proteinExistence type="inferred from homology"/>
<evidence type="ECO:0000313" key="3">
    <source>
        <dbReference type="EMBL" id="GMG84989.1"/>
    </source>
</evidence>
<dbReference type="Proteomes" id="UP001239909">
    <property type="component" value="Unassembled WGS sequence"/>
</dbReference>
<dbReference type="InterPro" id="IPR033130">
    <property type="entry name" value="RNase_T2_His_AS_2"/>
</dbReference>
<protein>
    <submittedName>
        <fullName evidence="3">Ribonuclease T2</fullName>
    </submittedName>
</protein>
<comment type="similarity">
    <text evidence="1 2">Belongs to the RNase T2 family.</text>
</comment>
<dbReference type="PANTHER" id="PTHR11240">
    <property type="entry name" value="RIBONUCLEASE T2"/>
    <property type="match status" value="1"/>
</dbReference>
<dbReference type="InterPro" id="IPR039378">
    <property type="entry name" value="RNase_T2_prok"/>
</dbReference>
<evidence type="ECO:0000256" key="2">
    <source>
        <dbReference type="RuleBase" id="RU004328"/>
    </source>
</evidence>
<dbReference type="SUPFAM" id="SSF55895">
    <property type="entry name" value="Ribonuclease Rh-like"/>
    <property type="match status" value="1"/>
</dbReference>
<dbReference type="PANTHER" id="PTHR11240:SF22">
    <property type="entry name" value="RIBONUCLEASE T2"/>
    <property type="match status" value="1"/>
</dbReference>
<dbReference type="InterPro" id="IPR018188">
    <property type="entry name" value="RNase_T2_His_AS_1"/>
</dbReference>
<evidence type="ECO:0000313" key="4">
    <source>
        <dbReference type="Proteomes" id="UP001239909"/>
    </source>
</evidence>
<dbReference type="InterPro" id="IPR036430">
    <property type="entry name" value="RNase_T2-like_sf"/>
</dbReference>
<dbReference type="EMBL" id="BSYI01000048">
    <property type="protein sequence ID" value="GMG84989.1"/>
    <property type="molecule type" value="Genomic_DNA"/>
</dbReference>
<dbReference type="RefSeq" id="WP_285674193.1">
    <property type="nucleotide sequence ID" value="NZ_BSYI01000048.1"/>
</dbReference>
<dbReference type="Pfam" id="PF00445">
    <property type="entry name" value="Ribonuclease_T2"/>
    <property type="match status" value="1"/>
</dbReference>
<accession>A0ABQ6LSD7</accession>
<name>A0ABQ6LSD7_9RHOB</name>